<evidence type="ECO:0008006" key="6">
    <source>
        <dbReference type="Google" id="ProtNLM"/>
    </source>
</evidence>
<dbReference type="Pfam" id="PF10950">
    <property type="entry name" value="Organ_specific"/>
    <property type="match status" value="1"/>
</dbReference>
<feature type="compositionally biased region" description="Basic and acidic residues" evidence="1">
    <location>
        <begin position="160"/>
        <end position="191"/>
    </location>
</feature>
<evidence type="ECO:0000313" key="4">
    <source>
        <dbReference type="EnsemblPlants" id="KRH29485"/>
    </source>
</evidence>
<feature type="signal peptide" evidence="2">
    <location>
        <begin position="1"/>
        <end position="22"/>
    </location>
</feature>
<name>I1LJF1_SOYBN</name>
<reference evidence="3 4" key="1">
    <citation type="journal article" date="2010" name="Nature">
        <title>Genome sequence of the palaeopolyploid soybean.</title>
        <authorList>
            <person name="Schmutz J."/>
            <person name="Cannon S.B."/>
            <person name="Schlueter J."/>
            <person name="Ma J."/>
            <person name="Mitros T."/>
            <person name="Nelson W."/>
            <person name="Hyten D.L."/>
            <person name="Song Q."/>
            <person name="Thelen J.J."/>
            <person name="Cheng J."/>
            <person name="Xu D."/>
            <person name="Hellsten U."/>
            <person name="May G.D."/>
            <person name="Yu Y."/>
            <person name="Sakurai T."/>
            <person name="Umezawa T."/>
            <person name="Bhattacharyya M.K."/>
            <person name="Sandhu D."/>
            <person name="Valliyodan B."/>
            <person name="Lindquist E."/>
            <person name="Peto M."/>
            <person name="Grant D."/>
            <person name="Shu S."/>
            <person name="Goodstein D."/>
            <person name="Barry K."/>
            <person name="Futrell-Griggs M."/>
            <person name="Abernathy B."/>
            <person name="Du J."/>
            <person name="Tian Z."/>
            <person name="Zhu L."/>
            <person name="Gill N."/>
            <person name="Joshi T."/>
            <person name="Libault M."/>
            <person name="Sethuraman A."/>
            <person name="Zhang X.-C."/>
            <person name="Shinozaki K."/>
            <person name="Nguyen H.T."/>
            <person name="Wing R.A."/>
            <person name="Cregan P."/>
            <person name="Specht J."/>
            <person name="Grimwood J."/>
            <person name="Rokhsar D."/>
            <person name="Stacey G."/>
            <person name="Shoemaker R.C."/>
            <person name="Jackson S.A."/>
        </authorList>
    </citation>
    <scope>NUCLEOTIDE SEQUENCE</scope>
    <source>
        <strain evidence="4">cv. Williams 82</strain>
        <tissue evidence="3">Callus</tissue>
    </source>
</reference>
<organism evidence="3">
    <name type="scientific">Glycine max</name>
    <name type="common">Soybean</name>
    <name type="synonym">Glycine hispida</name>
    <dbReference type="NCBI Taxonomy" id="3847"/>
    <lineage>
        <taxon>Eukaryota</taxon>
        <taxon>Viridiplantae</taxon>
        <taxon>Streptophyta</taxon>
        <taxon>Embryophyta</taxon>
        <taxon>Tracheophyta</taxon>
        <taxon>Spermatophyta</taxon>
        <taxon>Magnoliopsida</taxon>
        <taxon>eudicotyledons</taxon>
        <taxon>Gunneridae</taxon>
        <taxon>Pentapetalae</taxon>
        <taxon>rosids</taxon>
        <taxon>fabids</taxon>
        <taxon>Fabales</taxon>
        <taxon>Fabaceae</taxon>
        <taxon>Papilionoideae</taxon>
        <taxon>50 kb inversion clade</taxon>
        <taxon>NPAAA clade</taxon>
        <taxon>indigoferoid/millettioid clade</taxon>
        <taxon>Phaseoleae</taxon>
        <taxon>Glycine</taxon>
        <taxon>Glycine subgen. Soja</taxon>
    </lineage>
</organism>
<evidence type="ECO:0000256" key="1">
    <source>
        <dbReference type="SAM" id="MobiDB-lite"/>
    </source>
</evidence>
<feature type="region of interest" description="Disordered" evidence="1">
    <location>
        <begin position="160"/>
        <end position="200"/>
    </location>
</feature>
<protein>
    <recommendedName>
        <fullName evidence="6">Organ-specific protein S2</fullName>
    </recommendedName>
</protein>
<evidence type="ECO:0000313" key="5">
    <source>
        <dbReference type="Proteomes" id="UP000008827"/>
    </source>
</evidence>
<proteinExistence type="predicted"/>
<keyword evidence="5" id="KW-1185">Reference proteome</keyword>
<dbReference type="OMA" id="PHVTAYP"/>
<sequence length="200" mass="22856">MRPALALLPLLFAFLLAATTESRKDPGEYWKMIMKDQEMPEGLQGLVSFQSENNPKTQEQLGKGSKNHCEESLVTNTQVNSDFEPIPSVTKYDDLEFKSSIIKNDDFESRPSVTKYDDFELKSSVTKNNDFEPRPSATKYDDFELRPSVTKYDDLELKSSITKNDDFEPRPNISKYDDFASRSNTKYDSEPKASATKYSD</sequence>
<dbReference type="EMBL" id="CM000844">
    <property type="protein sequence ID" value="KRH29485.1"/>
    <property type="molecule type" value="Genomic_DNA"/>
</dbReference>
<dbReference type="ExpressionAtlas" id="I1LJF1">
    <property type="expression patterns" value="baseline and differential"/>
</dbReference>
<gene>
    <name evidence="4" type="primary">LOC100800239</name>
    <name evidence="3" type="ORF">GLYMA_11G119000</name>
</gene>
<reference evidence="3" key="3">
    <citation type="submission" date="2018-07" db="EMBL/GenBank/DDBJ databases">
        <title>WGS assembly of Glycine max.</title>
        <authorList>
            <person name="Schmutz J."/>
            <person name="Cannon S."/>
            <person name="Schlueter J."/>
            <person name="Ma J."/>
            <person name="Mitros T."/>
            <person name="Nelson W."/>
            <person name="Hyten D."/>
            <person name="Song Q."/>
            <person name="Thelen J."/>
            <person name="Cheng J."/>
            <person name="Xu D."/>
            <person name="Hellsten U."/>
            <person name="May G."/>
            <person name="Yu Y."/>
            <person name="Sakurai T."/>
            <person name="Umezawa T."/>
            <person name="Bhattacharyya M."/>
            <person name="Sandhu D."/>
            <person name="Valliyodan B."/>
            <person name="Lindquist E."/>
            <person name="Peto M."/>
            <person name="Grant D."/>
            <person name="Shu S."/>
            <person name="Goodstein D."/>
            <person name="Barry K."/>
            <person name="Futrell-Griggs M."/>
            <person name="Abernathy B."/>
            <person name="Du J."/>
            <person name="Tian Z."/>
            <person name="Zhu L."/>
            <person name="Gill N."/>
            <person name="Joshi T."/>
            <person name="Libault M."/>
            <person name="Sethuraman A."/>
            <person name="Zhang X."/>
            <person name="Shinozaki K."/>
            <person name="Nguyen H."/>
            <person name="Wing R."/>
            <person name="Cregan P."/>
            <person name="Specht J."/>
            <person name="Grimwood J."/>
            <person name="Rokhsar D."/>
            <person name="Stacey G."/>
            <person name="Shoemaker R."/>
            <person name="Jackson S."/>
        </authorList>
    </citation>
    <scope>NUCLEOTIDE SEQUENCE</scope>
    <source>
        <tissue evidence="3">Callus</tissue>
    </source>
</reference>
<dbReference type="Gramene" id="KRH29485">
    <property type="protein sequence ID" value="KRH29485"/>
    <property type="gene ID" value="GLYMA_11G119000"/>
</dbReference>
<dbReference type="PANTHER" id="PTHR33731">
    <property type="entry name" value="PROTEIN, PUTATIVE-RELATED"/>
    <property type="match status" value="1"/>
</dbReference>
<dbReference type="InterPro" id="IPR024489">
    <property type="entry name" value="Organ_specific_prot"/>
</dbReference>
<dbReference type="AlphaFoldDB" id="I1LJF1"/>
<dbReference type="Proteomes" id="UP000008827">
    <property type="component" value="Chromosome 11"/>
</dbReference>
<evidence type="ECO:0000313" key="3">
    <source>
        <dbReference type="EMBL" id="KRH29485.1"/>
    </source>
</evidence>
<evidence type="ECO:0000256" key="2">
    <source>
        <dbReference type="SAM" id="SignalP"/>
    </source>
</evidence>
<reference evidence="4" key="2">
    <citation type="submission" date="2018-02" db="UniProtKB">
        <authorList>
            <consortium name="EnsemblPlants"/>
        </authorList>
    </citation>
    <scope>IDENTIFICATION</scope>
    <source>
        <strain evidence="4">Williams 82</strain>
    </source>
</reference>
<dbReference type="PANTHER" id="PTHR33731:SF2">
    <property type="entry name" value="ORGAN-SPECIFIC PROTEIN S2-LIKE"/>
    <property type="match status" value="1"/>
</dbReference>
<accession>I1LJF1</accession>
<keyword evidence="2" id="KW-0732">Signal</keyword>
<dbReference type="EnsemblPlants" id="KRH29485">
    <property type="protein sequence ID" value="KRH29485"/>
    <property type="gene ID" value="GLYMA_11G119000"/>
</dbReference>
<dbReference type="HOGENOM" id="CLU_052429_0_1_1"/>
<feature type="chain" id="PRO_5014578371" description="Organ-specific protein S2" evidence="2">
    <location>
        <begin position="23"/>
        <end position="200"/>
    </location>
</feature>